<keyword evidence="2" id="KW-0732">Signal</keyword>
<feature type="domain" description="Leucine-binding protein" evidence="4">
    <location>
        <begin position="63"/>
        <end position="400"/>
    </location>
</feature>
<dbReference type="PANTHER" id="PTHR30483">
    <property type="entry name" value="LEUCINE-SPECIFIC-BINDING PROTEIN"/>
    <property type="match status" value="1"/>
</dbReference>
<evidence type="ECO:0000313" key="6">
    <source>
        <dbReference type="Proteomes" id="UP000298596"/>
    </source>
</evidence>
<reference evidence="5 6" key="1">
    <citation type="submission" date="2018-09" db="EMBL/GenBank/DDBJ databases">
        <title>Whole genome based analysis of evolution and adaptive divergence in Indian and Brazilian strains of Azospirillum brasilense.</title>
        <authorList>
            <person name="Singh C."/>
            <person name="Tripathi A.K."/>
        </authorList>
    </citation>
    <scope>NUCLEOTIDE SEQUENCE [LARGE SCALE GENOMIC DNA]</scope>
    <source>
        <strain evidence="5 6">MTCC4036</strain>
        <plasmid evidence="5 6">p3</plasmid>
    </source>
</reference>
<dbReference type="CDD" id="cd06327">
    <property type="entry name" value="PBP1_SBP-like"/>
    <property type="match status" value="1"/>
</dbReference>
<keyword evidence="3" id="KW-0813">Transport</keyword>
<dbReference type="AlphaFoldDB" id="A0A4D8Q7M1"/>
<gene>
    <name evidence="5" type="ORF">D3867_29305</name>
</gene>
<evidence type="ECO:0000259" key="4">
    <source>
        <dbReference type="Pfam" id="PF13458"/>
    </source>
</evidence>
<dbReference type="EMBL" id="CP032333">
    <property type="protein sequence ID" value="QCO06058.1"/>
    <property type="molecule type" value="Genomic_DNA"/>
</dbReference>
<dbReference type="InterPro" id="IPR051010">
    <property type="entry name" value="BCAA_transport"/>
</dbReference>
<protein>
    <submittedName>
        <fullName evidence="5">ABC transporter substrate-binding protein</fullName>
    </submittedName>
</protein>
<keyword evidence="3" id="KW-0029">Amino-acid transport</keyword>
<evidence type="ECO:0000313" key="5">
    <source>
        <dbReference type="EMBL" id="QCO06058.1"/>
    </source>
</evidence>
<dbReference type="GO" id="GO:0006865">
    <property type="term" value="P:amino acid transport"/>
    <property type="evidence" value="ECO:0007669"/>
    <property type="project" value="UniProtKB-KW"/>
</dbReference>
<evidence type="ECO:0000256" key="1">
    <source>
        <dbReference type="ARBA" id="ARBA00010062"/>
    </source>
</evidence>
<proteinExistence type="inferred from homology"/>
<name>A0A4D8Q7M1_AZOBR</name>
<dbReference type="SUPFAM" id="SSF53822">
    <property type="entry name" value="Periplasmic binding protein-like I"/>
    <property type="match status" value="1"/>
</dbReference>
<evidence type="ECO:0000256" key="2">
    <source>
        <dbReference type="ARBA" id="ARBA00022729"/>
    </source>
</evidence>
<keyword evidence="5" id="KW-0614">Plasmid</keyword>
<geneLocation type="plasmid" evidence="5">
    <name>p3</name>
</geneLocation>
<accession>A0A4D8Q7M1</accession>
<dbReference type="PANTHER" id="PTHR30483:SF6">
    <property type="entry name" value="PERIPLASMIC BINDING PROTEIN OF ABC TRANSPORTER FOR NATURAL AMINO ACIDS"/>
    <property type="match status" value="1"/>
</dbReference>
<comment type="similarity">
    <text evidence="1">Belongs to the leucine-binding protein family.</text>
</comment>
<evidence type="ECO:0000256" key="3">
    <source>
        <dbReference type="ARBA" id="ARBA00022970"/>
    </source>
</evidence>
<dbReference type="Pfam" id="PF13458">
    <property type="entry name" value="Peripla_BP_6"/>
    <property type="match status" value="1"/>
</dbReference>
<dbReference type="InterPro" id="IPR028081">
    <property type="entry name" value="Leu-bd"/>
</dbReference>
<dbReference type="Gene3D" id="3.40.50.2300">
    <property type="match status" value="2"/>
</dbReference>
<dbReference type="Proteomes" id="UP000298596">
    <property type="component" value="Plasmid p3"/>
</dbReference>
<dbReference type="InterPro" id="IPR028082">
    <property type="entry name" value="Peripla_BP_I"/>
</dbReference>
<sequence>MQPETWPRRGTPADHHKKISGPRIHWEDIVKRYAVTAAIAACLLAQTYSEPAHAQGAAYSDGKIKIGILTDLSGQLSDSTGQGSIAAAQMAVEDFGGAVNGTPVELIFADHQNKADIGASTARRWYDVDQVDAIIDVPNSAVALAVQQITKEANRVAIFSSPASSDLTGKACTPNGLHWTYDTYALAHVTAEAVVASGLSSWFFLTSDYAFGHALERDTGAVVESQKGKVLGSVRVPANNADFSSFLLQAQASPAKVVALATAGADTQNAIKQAAEFGLGQSGKNIVALLLAISEVHALGLQATQDIMLTTPFYWDMDDETRAFSKRFFEKRKAMPTFYQAGVYGAVSHYLKAIKASGTDAAPDVMKTMKATPVNDFMTKNGSVREDGRVLRDMHLFQVKTPAESKAPWDYYKLVRSVPADRAFRPLSESDCPLVKKM</sequence>
<organism evidence="5 6">
    <name type="scientific">Azospirillum brasilense</name>
    <dbReference type="NCBI Taxonomy" id="192"/>
    <lineage>
        <taxon>Bacteria</taxon>
        <taxon>Pseudomonadati</taxon>
        <taxon>Pseudomonadota</taxon>
        <taxon>Alphaproteobacteria</taxon>
        <taxon>Rhodospirillales</taxon>
        <taxon>Azospirillaceae</taxon>
        <taxon>Azospirillum</taxon>
    </lineage>
</organism>